<name>A0A9N9FNS6_9GLOM</name>
<protein>
    <submittedName>
        <fullName evidence="1">10603_t:CDS:1</fullName>
    </submittedName>
</protein>
<proteinExistence type="predicted"/>
<dbReference type="AlphaFoldDB" id="A0A9N9FNS6"/>
<evidence type="ECO:0000313" key="2">
    <source>
        <dbReference type="Proteomes" id="UP000789508"/>
    </source>
</evidence>
<keyword evidence="2" id="KW-1185">Reference proteome</keyword>
<dbReference type="EMBL" id="CAJVPS010001646">
    <property type="protein sequence ID" value="CAG8546135.1"/>
    <property type="molecule type" value="Genomic_DNA"/>
</dbReference>
<feature type="non-terminal residue" evidence="1">
    <location>
        <position position="1"/>
    </location>
</feature>
<organism evidence="1 2">
    <name type="scientific">Ambispora leptoticha</name>
    <dbReference type="NCBI Taxonomy" id="144679"/>
    <lineage>
        <taxon>Eukaryota</taxon>
        <taxon>Fungi</taxon>
        <taxon>Fungi incertae sedis</taxon>
        <taxon>Mucoromycota</taxon>
        <taxon>Glomeromycotina</taxon>
        <taxon>Glomeromycetes</taxon>
        <taxon>Archaeosporales</taxon>
        <taxon>Ambisporaceae</taxon>
        <taxon>Ambispora</taxon>
    </lineage>
</organism>
<accession>A0A9N9FNS6</accession>
<evidence type="ECO:0000313" key="1">
    <source>
        <dbReference type="EMBL" id="CAG8546135.1"/>
    </source>
</evidence>
<sequence length="102" mass="12293">YLNDDRMFDKVRDDWLNFTEQKGQDLNDEEMKAIENLIASYTEPDTLEIQKYQHDNDFDFIEFLPELSDEPLDERYEKALEKCRNLFGRKSYESEMAIDPLL</sequence>
<comment type="caution">
    <text evidence="1">The sequence shown here is derived from an EMBL/GenBank/DDBJ whole genome shotgun (WGS) entry which is preliminary data.</text>
</comment>
<dbReference type="Proteomes" id="UP000789508">
    <property type="component" value="Unassembled WGS sequence"/>
</dbReference>
<gene>
    <name evidence="1" type="ORF">ALEPTO_LOCUS5650</name>
</gene>
<reference evidence="1" key="1">
    <citation type="submission" date="2021-06" db="EMBL/GenBank/DDBJ databases">
        <authorList>
            <person name="Kallberg Y."/>
            <person name="Tangrot J."/>
            <person name="Rosling A."/>
        </authorList>
    </citation>
    <scope>NUCLEOTIDE SEQUENCE</scope>
    <source>
        <strain evidence="1">FL130A</strain>
    </source>
</reference>